<organism evidence="2 3">
    <name type="scientific">Chitinophaga cymbidii</name>
    <dbReference type="NCBI Taxonomy" id="1096750"/>
    <lineage>
        <taxon>Bacteria</taxon>
        <taxon>Pseudomonadati</taxon>
        <taxon>Bacteroidota</taxon>
        <taxon>Chitinophagia</taxon>
        <taxon>Chitinophagales</taxon>
        <taxon>Chitinophagaceae</taxon>
        <taxon>Chitinophaga</taxon>
    </lineage>
</organism>
<accession>A0A512RG69</accession>
<comment type="caution">
    <text evidence="2">The sequence shown here is derived from an EMBL/GenBank/DDBJ whole genome shotgun (WGS) entry which is preliminary data.</text>
</comment>
<gene>
    <name evidence="2" type="ORF">CCY01nite_09080</name>
</gene>
<evidence type="ECO:0000256" key="1">
    <source>
        <dbReference type="SAM" id="MobiDB-lite"/>
    </source>
</evidence>
<proteinExistence type="predicted"/>
<protein>
    <submittedName>
        <fullName evidence="2">Uncharacterized protein</fullName>
    </submittedName>
</protein>
<evidence type="ECO:0000313" key="2">
    <source>
        <dbReference type="EMBL" id="GEP94648.1"/>
    </source>
</evidence>
<dbReference type="AlphaFoldDB" id="A0A512RG69"/>
<sequence>MSNSTLPFSTVNCTVTNPEGKKTTTMQENTELAREERQQNLFTLQALDTVQYAPRTSTLIAIFDYAQSVKEEH</sequence>
<evidence type="ECO:0000313" key="3">
    <source>
        <dbReference type="Proteomes" id="UP000321436"/>
    </source>
</evidence>
<reference evidence="2 3" key="1">
    <citation type="submission" date="2019-07" db="EMBL/GenBank/DDBJ databases">
        <title>Whole genome shotgun sequence of Chitinophaga cymbidii NBRC 109752.</title>
        <authorList>
            <person name="Hosoyama A."/>
            <person name="Uohara A."/>
            <person name="Ohji S."/>
            <person name="Ichikawa N."/>
        </authorList>
    </citation>
    <scope>NUCLEOTIDE SEQUENCE [LARGE SCALE GENOMIC DNA]</scope>
    <source>
        <strain evidence="2 3">NBRC 109752</strain>
    </source>
</reference>
<dbReference type="Proteomes" id="UP000321436">
    <property type="component" value="Unassembled WGS sequence"/>
</dbReference>
<feature type="region of interest" description="Disordered" evidence="1">
    <location>
        <begin position="1"/>
        <end position="24"/>
    </location>
</feature>
<name>A0A512RG69_9BACT</name>
<dbReference type="EMBL" id="BKAU01000001">
    <property type="protein sequence ID" value="GEP94648.1"/>
    <property type="molecule type" value="Genomic_DNA"/>
</dbReference>
<keyword evidence="3" id="KW-1185">Reference proteome</keyword>